<name>A0A1Z2XRN2_9FIRM</name>
<accession>A0A1Z2XRN2</accession>
<dbReference type="KEGG" id="amur:ADH66_10905"/>
<reference evidence="5" key="2">
    <citation type="submission" date="2017-05" db="EMBL/GenBank/DDBJ databases">
        <title>Improved OligoMM genomes.</title>
        <authorList>
            <person name="Garzetti D."/>
        </authorList>
    </citation>
    <scope>NUCLEOTIDE SEQUENCE [LARGE SCALE GENOMIC DNA]</scope>
    <source>
        <strain evidence="5">KB18</strain>
    </source>
</reference>
<dbReference type="PANTHER" id="PTHR21666">
    <property type="entry name" value="PEPTIDASE-RELATED"/>
    <property type="match status" value="1"/>
</dbReference>
<sequence length="176" mass="18670">MRISAQRWAKRARTRRSSTSPCKLPSVGGMGDASAIADGRFAYPLPGHPWDTYSGHNGIDISFANCYGEPVYAVAAGTVRYVQDGWTPAYGVDGMWSFGNSVFIEHGDGWISAYGHLSALAVASGETVTQGQLIGYIGSTGNSTGPHLHLALYHNGDAGIGGQNFAELAWPQYTGK</sequence>
<evidence type="ECO:0000259" key="2">
    <source>
        <dbReference type="Pfam" id="PF01551"/>
    </source>
</evidence>
<dbReference type="Pfam" id="PF01551">
    <property type="entry name" value="Peptidase_M23"/>
    <property type="match status" value="1"/>
</dbReference>
<organism evidence="4 6">
    <name type="scientific">Acutalibacter muris</name>
    <dbReference type="NCBI Taxonomy" id="1796620"/>
    <lineage>
        <taxon>Bacteria</taxon>
        <taxon>Bacillati</taxon>
        <taxon>Bacillota</taxon>
        <taxon>Clostridia</taxon>
        <taxon>Eubacteriales</taxon>
        <taxon>Acutalibacteraceae</taxon>
        <taxon>Acutalibacter</taxon>
    </lineage>
</organism>
<dbReference type="Gene3D" id="2.70.70.10">
    <property type="entry name" value="Glucose Permease (Domain IIA)"/>
    <property type="match status" value="1"/>
</dbReference>
<evidence type="ECO:0000313" key="6">
    <source>
        <dbReference type="Proteomes" id="UP000596035"/>
    </source>
</evidence>
<dbReference type="AlphaFoldDB" id="A0A1Z2XRN2"/>
<dbReference type="InterPro" id="IPR011055">
    <property type="entry name" value="Dup_hybrid_motif"/>
</dbReference>
<gene>
    <name evidence="3" type="ORF">ADH66_10905</name>
    <name evidence="4" type="ORF">I5Q82_01215</name>
</gene>
<dbReference type="SUPFAM" id="SSF51261">
    <property type="entry name" value="Duplicated hybrid motif"/>
    <property type="match status" value="1"/>
</dbReference>
<reference evidence="3" key="1">
    <citation type="journal article" date="2017" name="Genome Announc.">
        <title>High-Quality Whole-Genome Sequences of the Oligo-Mouse-Microbiota Bacterial Community.</title>
        <authorList>
            <person name="Garzetti D."/>
            <person name="Brugiroux S."/>
            <person name="Bunk B."/>
            <person name="Pukall R."/>
            <person name="McCoy K.D."/>
            <person name="Macpherson A.J."/>
            <person name="Stecher B."/>
        </authorList>
    </citation>
    <scope>NUCLEOTIDE SEQUENCE</scope>
    <source>
        <strain evidence="3">KB18</strain>
    </source>
</reference>
<evidence type="ECO:0000256" key="1">
    <source>
        <dbReference type="SAM" id="MobiDB-lite"/>
    </source>
</evidence>
<feature type="domain" description="M23ase beta-sheet core" evidence="2">
    <location>
        <begin position="55"/>
        <end position="157"/>
    </location>
</feature>
<reference evidence="4 6" key="3">
    <citation type="submission" date="2020-11" db="EMBL/GenBank/DDBJ databases">
        <title>Closed and high quality bacterial genomes of the OMM12 community.</title>
        <authorList>
            <person name="Marbouty M."/>
            <person name="Lamy-Besnier Q."/>
            <person name="Debarbieux L."/>
            <person name="Koszul R."/>
        </authorList>
    </citation>
    <scope>NUCLEOTIDE SEQUENCE [LARGE SCALE GENOMIC DNA]</scope>
    <source>
        <strain evidence="4 6">KB18</strain>
    </source>
</reference>
<evidence type="ECO:0000313" key="5">
    <source>
        <dbReference type="Proteomes" id="UP000196710"/>
    </source>
</evidence>
<dbReference type="InterPro" id="IPR050570">
    <property type="entry name" value="Cell_wall_metabolism_enzyme"/>
</dbReference>
<dbReference type="EMBL" id="CP065321">
    <property type="protein sequence ID" value="QQR30391.1"/>
    <property type="molecule type" value="Genomic_DNA"/>
</dbReference>
<protein>
    <submittedName>
        <fullName evidence="4">M23 family metallopeptidase</fullName>
    </submittedName>
</protein>
<feature type="region of interest" description="Disordered" evidence="1">
    <location>
        <begin position="1"/>
        <end position="26"/>
    </location>
</feature>
<dbReference type="GO" id="GO:0004222">
    <property type="term" value="F:metalloendopeptidase activity"/>
    <property type="evidence" value="ECO:0007669"/>
    <property type="project" value="TreeGrafter"/>
</dbReference>
<dbReference type="CDD" id="cd12797">
    <property type="entry name" value="M23_peptidase"/>
    <property type="match status" value="1"/>
</dbReference>
<dbReference type="EMBL" id="CP021422">
    <property type="protein sequence ID" value="ASB41118.1"/>
    <property type="molecule type" value="Genomic_DNA"/>
</dbReference>
<dbReference type="InterPro" id="IPR016047">
    <property type="entry name" value="M23ase_b-sheet_dom"/>
</dbReference>
<keyword evidence="5" id="KW-1185">Reference proteome</keyword>
<dbReference type="PANTHER" id="PTHR21666:SF270">
    <property type="entry name" value="MUREIN HYDROLASE ACTIVATOR ENVC"/>
    <property type="match status" value="1"/>
</dbReference>
<dbReference type="Proteomes" id="UP000196710">
    <property type="component" value="Chromosome"/>
</dbReference>
<evidence type="ECO:0000313" key="3">
    <source>
        <dbReference type="EMBL" id="ASB41118.1"/>
    </source>
</evidence>
<proteinExistence type="predicted"/>
<dbReference type="Proteomes" id="UP000596035">
    <property type="component" value="Chromosome"/>
</dbReference>
<evidence type="ECO:0000313" key="4">
    <source>
        <dbReference type="EMBL" id="QQR30391.1"/>
    </source>
</evidence>